<dbReference type="RefSeq" id="WP_136402647.1">
    <property type="nucleotide sequence ID" value="NZ_SSNZ01000002.1"/>
</dbReference>
<dbReference type="PANTHER" id="PTHR30329:SF21">
    <property type="entry name" value="LIPOPROTEIN YIAD-RELATED"/>
    <property type="match status" value="1"/>
</dbReference>
<evidence type="ECO:0000313" key="5">
    <source>
        <dbReference type="Proteomes" id="UP000307507"/>
    </source>
</evidence>
<dbReference type="Pfam" id="PF00691">
    <property type="entry name" value="OmpA"/>
    <property type="match status" value="2"/>
</dbReference>
<feature type="domain" description="OmpA-like" evidence="3">
    <location>
        <begin position="161"/>
        <end position="275"/>
    </location>
</feature>
<evidence type="ECO:0000259" key="3">
    <source>
        <dbReference type="PROSITE" id="PS51123"/>
    </source>
</evidence>
<dbReference type="Gene3D" id="3.30.1330.60">
    <property type="entry name" value="OmpA-like domain"/>
    <property type="match status" value="2"/>
</dbReference>
<dbReference type="AlphaFoldDB" id="A0A4S4A044"/>
<comment type="caution">
    <text evidence="4">The sequence shown here is derived from an EMBL/GenBank/DDBJ whole genome shotgun (WGS) entry which is preliminary data.</text>
</comment>
<keyword evidence="2" id="KW-0732">Signal</keyword>
<dbReference type="InterPro" id="IPR006665">
    <property type="entry name" value="OmpA-like"/>
</dbReference>
<keyword evidence="1" id="KW-0472">Membrane</keyword>
<dbReference type="EMBL" id="SSNZ01000002">
    <property type="protein sequence ID" value="THF51663.1"/>
    <property type="molecule type" value="Genomic_DNA"/>
</dbReference>
<feature type="signal peptide" evidence="2">
    <location>
        <begin position="1"/>
        <end position="19"/>
    </location>
</feature>
<dbReference type="OrthoDB" id="9782229at2"/>
<keyword evidence="5" id="KW-1185">Reference proteome</keyword>
<organism evidence="4 5">
    <name type="scientific">Flavobacterium supellecticarium</name>
    <dbReference type="NCBI Taxonomy" id="2565924"/>
    <lineage>
        <taxon>Bacteria</taxon>
        <taxon>Pseudomonadati</taxon>
        <taxon>Bacteroidota</taxon>
        <taxon>Flavobacteriia</taxon>
        <taxon>Flavobacteriales</taxon>
        <taxon>Flavobacteriaceae</taxon>
        <taxon>Flavobacterium</taxon>
    </lineage>
</organism>
<name>A0A4S4A044_9FLAO</name>
<protein>
    <submittedName>
        <fullName evidence="4">OmpA family protein</fullName>
    </submittedName>
</protein>
<gene>
    <name evidence="4" type="ORF">E6C50_07840</name>
</gene>
<proteinExistence type="predicted"/>
<dbReference type="PROSITE" id="PS51123">
    <property type="entry name" value="OMPA_2"/>
    <property type="match status" value="1"/>
</dbReference>
<dbReference type="PANTHER" id="PTHR30329">
    <property type="entry name" value="STATOR ELEMENT OF FLAGELLAR MOTOR COMPLEX"/>
    <property type="match status" value="1"/>
</dbReference>
<feature type="chain" id="PRO_5020704272" evidence="2">
    <location>
        <begin position="20"/>
        <end position="275"/>
    </location>
</feature>
<reference evidence="4 5" key="1">
    <citation type="submission" date="2019-04" db="EMBL/GenBank/DDBJ databases">
        <title>Flavobacterium sp. nov. isolated from construction timber.</title>
        <authorList>
            <person name="Lin S.-Y."/>
            <person name="Chang C.-T."/>
            <person name="Young C.-C."/>
        </authorList>
    </citation>
    <scope>NUCLEOTIDE SEQUENCE [LARGE SCALE GENOMIC DNA]</scope>
    <source>
        <strain evidence="4 5">CC-CTC003</strain>
    </source>
</reference>
<accession>A0A4S4A044</accession>
<evidence type="ECO:0000256" key="2">
    <source>
        <dbReference type="SAM" id="SignalP"/>
    </source>
</evidence>
<dbReference type="CDD" id="cd07185">
    <property type="entry name" value="OmpA_C-like"/>
    <property type="match status" value="1"/>
</dbReference>
<dbReference type="Proteomes" id="UP000307507">
    <property type="component" value="Unassembled WGS sequence"/>
</dbReference>
<dbReference type="InterPro" id="IPR050330">
    <property type="entry name" value="Bact_OuterMem_StrucFunc"/>
</dbReference>
<evidence type="ECO:0000256" key="1">
    <source>
        <dbReference type="PROSITE-ProRule" id="PRU00473"/>
    </source>
</evidence>
<sequence length="275" mass="31674">MRSFLALFLFLAAAFNASAQESFVVYFESNKHEPNKKEMLRLESWMQQNATSKIVAINGFTDEDGTTAYNDTLAQKRVSFIYDLVKEKVKTRDDFKTRSFGESHKQSKIKAENRKVTIHYILAKDLSRENEILGIKPVTEVKRVELPLDASLTMRVENARVGDKLKLENLNFYENTFAILPESRPKMFELLEIMKKNPKLKIQIQGHICCMPNDRADLSTKRAKAIRMFLEAHGIDKSRATFKGFGSTQPINPLPEKNEEERAANRRVEIEIIEN</sequence>
<evidence type="ECO:0000313" key="4">
    <source>
        <dbReference type="EMBL" id="THF51663.1"/>
    </source>
</evidence>
<dbReference type="SUPFAM" id="SSF103088">
    <property type="entry name" value="OmpA-like"/>
    <property type="match status" value="2"/>
</dbReference>
<dbReference type="InterPro" id="IPR036737">
    <property type="entry name" value="OmpA-like_sf"/>
</dbReference>
<dbReference type="GO" id="GO:0016020">
    <property type="term" value="C:membrane"/>
    <property type="evidence" value="ECO:0007669"/>
    <property type="project" value="UniProtKB-UniRule"/>
</dbReference>